<feature type="transmembrane region" description="Helical" evidence="8">
    <location>
        <begin position="266"/>
        <end position="290"/>
    </location>
</feature>
<evidence type="ECO:0000313" key="10">
    <source>
        <dbReference type="EMBL" id="OBR36635.1"/>
    </source>
</evidence>
<dbReference type="KEGG" id="mart:BTR34_13545"/>
<sequence length="552" mass="63343">MISNLRYWFLLLLIFLIYVAGMFVTLFENDSAQFSVMAMRMVQENDFFSLFKGPEEYLDKPHMHYWLAAISYKIFGLHDWAYRIPGILSTLLAAYSCYGLGSLLYNKHVGKIAALVFMTAQTIVLGAIDVRTDAVLTGFSVLAIWQITKYIEKGSVLAIGVGAFAAGIAFSTKGQIALLVIGLPILCHLLYTRKWKAFLSWKVIVALFVFGITISPMLYAYYLQFDLHPEKVIRGKDNRSGIFFIFWEQSFERLSGEGIGKNSSDFFFFFHTFLWVFIPWTILGITAFWVKTKQFVKLKFKYYPGYEFLTIGGITLIFAIISFAQFKLPHYLNITIPLFAVLTASYLYNLYNSDKTKAVKILMIGQYFILGVVFIASALICFFVFKLNSLVAYSSLLVAAIIIGFYALKQEAEYAKLITISVCASILLNAVLNLHFYPNLLEYQGGSSMAKVISEKNIPVERIYKVGKDYSWSLDFYNQYPVQMVTPEFLKDKKDIWVYVNDDELKMLQDNGFDWDSQISVNQFRITRLQGKFMNPTTRNKVTRKMHLVHIN</sequence>
<keyword evidence="11" id="KW-1185">Reference proteome</keyword>
<dbReference type="PANTHER" id="PTHR33908:SF3">
    <property type="entry name" value="UNDECAPRENYL PHOSPHATE-ALPHA-4-AMINO-4-DEOXY-L-ARABINOSE ARABINOSYL TRANSFERASE"/>
    <property type="match status" value="1"/>
</dbReference>
<reference evidence="11" key="1">
    <citation type="submission" date="2016-06" db="EMBL/GenBank/DDBJ databases">
        <authorList>
            <person name="Zhan P."/>
        </authorList>
    </citation>
    <scope>NUCLEOTIDE SEQUENCE [LARGE SCALE GENOMIC DNA]</scope>
    <source>
        <strain evidence="11">T28</strain>
    </source>
</reference>
<comment type="caution">
    <text evidence="10">The sequence shown here is derived from an EMBL/GenBank/DDBJ whole genome shotgun (WGS) entry which is preliminary data.</text>
</comment>
<organism evidence="10 11">
    <name type="scientific">Maribacter hydrothermalis</name>
    <dbReference type="NCBI Taxonomy" id="1836467"/>
    <lineage>
        <taxon>Bacteria</taxon>
        <taxon>Pseudomonadati</taxon>
        <taxon>Bacteroidota</taxon>
        <taxon>Flavobacteriia</taxon>
        <taxon>Flavobacteriales</taxon>
        <taxon>Flavobacteriaceae</taxon>
        <taxon>Maribacter</taxon>
    </lineage>
</organism>
<feature type="transmembrane region" description="Helical" evidence="8">
    <location>
        <begin position="302"/>
        <end position="324"/>
    </location>
</feature>
<feature type="transmembrane region" description="Helical" evidence="8">
    <location>
        <begin position="361"/>
        <end position="385"/>
    </location>
</feature>
<keyword evidence="3 10" id="KW-0328">Glycosyltransferase</keyword>
<gene>
    <name evidence="10" type="ORF">A9200_09435</name>
</gene>
<feature type="transmembrane region" description="Helical" evidence="8">
    <location>
        <begin position="176"/>
        <end position="191"/>
    </location>
</feature>
<evidence type="ECO:0000256" key="6">
    <source>
        <dbReference type="ARBA" id="ARBA00022989"/>
    </source>
</evidence>
<dbReference type="EMBL" id="LZFP01000045">
    <property type="protein sequence ID" value="OBR36635.1"/>
    <property type="molecule type" value="Genomic_DNA"/>
</dbReference>
<evidence type="ECO:0000256" key="1">
    <source>
        <dbReference type="ARBA" id="ARBA00004651"/>
    </source>
</evidence>
<dbReference type="OrthoDB" id="9178203at2"/>
<keyword evidence="4 10" id="KW-0808">Transferase</keyword>
<keyword evidence="2" id="KW-1003">Cell membrane</keyword>
<dbReference type="PANTHER" id="PTHR33908">
    <property type="entry name" value="MANNOSYLTRANSFERASE YKCB-RELATED"/>
    <property type="match status" value="1"/>
</dbReference>
<dbReference type="STRING" id="1836467.BTR34_13545"/>
<dbReference type="Pfam" id="PF13231">
    <property type="entry name" value="PMT_2"/>
    <property type="match status" value="1"/>
</dbReference>
<dbReference type="Proteomes" id="UP000092164">
    <property type="component" value="Unassembled WGS sequence"/>
</dbReference>
<feature type="transmembrane region" description="Helical" evidence="8">
    <location>
        <begin position="417"/>
        <end position="437"/>
    </location>
</feature>
<dbReference type="GO" id="GO:0010041">
    <property type="term" value="P:response to iron(III) ion"/>
    <property type="evidence" value="ECO:0007669"/>
    <property type="project" value="TreeGrafter"/>
</dbReference>
<evidence type="ECO:0000256" key="5">
    <source>
        <dbReference type="ARBA" id="ARBA00022692"/>
    </source>
</evidence>
<evidence type="ECO:0000256" key="7">
    <source>
        <dbReference type="ARBA" id="ARBA00023136"/>
    </source>
</evidence>
<evidence type="ECO:0000256" key="2">
    <source>
        <dbReference type="ARBA" id="ARBA00022475"/>
    </source>
</evidence>
<feature type="transmembrane region" description="Helical" evidence="8">
    <location>
        <begin position="391"/>
        <end position="408"/>
    </location>
</feature>
<dbReference type="GO" id="GO:0005886">
    <property type="term" value="C:plasma membrane"/>
    <property type="evidence" value="ECO:0007669"/>
    <property type="project" value="UniProtKB-SubCell"/>
</dbReference>
<evidence type="ECO:0000256" key="3">
    <source>
        <dbReference type="ARBA" id="ARBA00022676"/>
    </source>
</evidence>
<dbReference type="InterPro" id="IPR038731">
    <property type="entry name" value="RgtA/B/C-like"/>
</dbReference>
<dbReference type="GO" id="GO:0016763">
    <property type="term" value="F:pentosyltransferase activity"/>
    <property type="evidence" value="ECO:0007669"/>
    <property type="project" value="TreeGrafter"/>
</dbReference>
<evidence type="ECO:0000259" key="9">
    <source>
        <dbReference type="Pfam" id="PF13231"/>
    </source>
</evidence>
<feature type="transmembrane region" description="Helical" evidence="8">
    <location>
        <begin position="87"/>
        <end position="106"/>
    </location>
</feature>
<keyword evidence="5 8" id="KW-0812">Transmembrane</keyword>
<evidence type="ECO:0000256" key="4">
    <source>
        <dbReference type="ARBA" id="ARBA00022679"/>
    </source>
</evidence>
<feature type="transmembrane region" description="Helical" evidence="8">
    <location>
        <begin position="330"/>
        <end position="349"/>
    </location>
</feature>
<keyword evidence="6 8" id="KW-1133">Transmembrane helix</keyword>
<feature type="transmembrane region" description="Helical" evidence="8">
    <location>
        <begin position="7"/>
        <end position="27"/>
    </location>
</feature>
<evidence type="ECO:0000313" key="11">
    <source>
        <dbReference type="Proteomes" id="UP000092164"/>
    </source>
</evidence>
<dbReference type="AlphaFoldDB" id="A0A1B7Z1P5"/>
<evidence type="ECO:0000256" key="8">
    <source>
        <dbReference type="SAM" id="Phobius"/>
    </source>
</evidence>
<dbReference type="GO" id="GO:0009103">
    <property type="term" value="P:lipopolysaccharide biosynthetic process"/>
    <property type="evidence" value="ECO:0007669"/>
    <property type="project" value="UniProtKB-ARBA"/>
</dbReference>
<dbReference type="RefSeq" id="WP_068486317.1">
    <property type="nucleotide sequence ID" value="NZ_CP018760.1"/>
</dbReference>
<protein>
    <submittedName>
        <fullName evidence="10">Dolichyl-phosphate-mannose--protein mannosyltransferase</fullName>
    </submittedName>
</protein>
<feature type="transmembrane region" description="Helical" evidence="8">
    <location>
        <begin position="150"/>
        <end position="170"/>
    </location>
</feature>
<keyword evidence="7 8" id="KW-0472">Membrane</keyword>
<comment type="subcellular location">
    <subcellularLocation>
        <location evidence="1">Cell membrane</location>
        <topology evidence="1">Multi-pass membrane protein</topology>
    </subcellularLocation>
</comment>
<accession>A0A1B7Z1P5</accession>
<feature type="domain" description="Glycosyltransferase RgtA/B/C/D-like" evidence="9">
    <location>
        <begin position="59"/>
        <end position="219"/>
    </location>
</feature>
<proteinExistence type="predicted"/>
<dbReference type="InterPro" id="IPR050297">
    <property type="entry name" value="LipidA_mod_glycosyltrf_83"/>
</dbReference>
<name>A0A1B7Z1P5_9FLAO</name>
<feature type="transmembrane region" description="Helical" evidence="8">
    <location>
        <begin position="203"/>
        <end position="222"/>
    </location>
</feature>